<evidence type="ECO:0000313" key="5">
    <source>
        <dbReference type="Proteomes" id="UP000789831"/>
    </source>
</evidence>
<feature type="non-terminal residue" evidence="4">
    <location>
        <position position="1"/>
    </location>
</feature>
<dbReference type="Gene3D" id="3.40.50.1820">
    <property type="entry name" value="alpha/beta hydrolase"/>
    <property type="match status" value="1"/>
</dbReference>
<keyword evidence="2" id="KW-0378">Hydrolase</keyword>
<dbReference type="Proteomes" id="UP000789831">
    <property type="component" value="Unassembled WGS sequence"/>
</dbReference>
<accession>A0A9N9GH00</accession>
<dbReference type="InterPro" id="IPR001563">
    <property type="entry name" value="Peptidase_S10"/>
</dbReference>
<comment type="caution">
    <text evidence="4">The sequence shown here is derived from an EMBL/GenBank/DDBJ whole genome shotgun (WGS) entry which is preliminary data.</text>
</comment>
<dbReference type="EMBL" id="CAJVPL010002342">
    <property type="protein sequence ID" value="CAG8607346.1"/>
    <property type="molecule type" value="Genomic_DNA"/>
</dbReference>
<sequence>YGGYELARELNWKHARHFKKTPIKEWTVNGKRAGQYTRSHGLSFVRIYDAGHEAPFYQPENSLYMFDKWIYM</sequence>
<dbReference type="SUPFAM" id="SSF53474">
    <property type="entry name" value="alpha/beta-Hydrolases"/>
    <property type="match status" value="1"/>
</dbReference>
<name>A0A9N9GH00_9GLOM</name>
<keyword evidence="2" id="KW-0121">Carboxypeptidase</keyword>
<evidence type="ECO:0000256" key="3">
    <source>
        <dbReference type="ARBA" id="ARBA00023180"/>
    </source>
</evidence>
<keyword evidence="2" id="KW-0645">Protease</keyword>
<evidence type="ECO:0000313" key="4">
    <source>
        <dbReference type="EMBL" id="CAG8607346.1"/>
    </source>
</evidence>
<keyword evidence="5" id="KW-1185">Reference proteome</keyword>
<reference evidence="4" key="1">
    <citation type="submission" date="2021-06" db="EMBL/GenBank/DDBJ databases">
        <authorList>
            <person name="Kallberg Y."/>
            <person name="Tangrot J."/>
            <person name="Rosling A."/>
        </authorList>
    </citation>
    <scope>NUCLEOTIDE SEQUENCE</scope>
    <source>
        <strain evidence="4">MT106</strain>
    </source>
</reference>
<evidence type="ECO:0000256" key="1">
    <source>
        <dbReference type="ARBA" id="ARBA00009431"/>
    </source>
</evidence>
<protein>
    <submittedName>
        <fullName evidence="4">676_t:CDS:1</fullName>
    </submittedName>
</protein>
<proteinExistence type="inferred from homology"/>
<gene>
    <name evidence="4" type="ORF">AGERDE_LOCUS9409</name>
</gene>
<keyword evidence="3" id="KW-0325">Glycoprotein</keyword>
<dbReference type="AlphaFoldDB" id="A0A9N9GH00"/>
<comment type="similarity">
    <text evidence="1">Belongs to the peptidase S10 family.</text>
</comment>
<organism evidence="4 5">
    <name type="scientific">Ambispora gerdemannii</name>
    <dbReference type="NCBI Taxonomy" id="144530"/>
    <lineage>
        <taxon>Eukaryota</taxon>
        <taxon>Fungi</taxon>
        <taxon>Fungi incertae sedis</taxon>
        <taxon>Mucoromycota</taxon>
        <taxon>Glomeromycotina</taxon>
        <taxon>Glomeromycetes</taxon>
        <taxon>Archaeosporales</taxon>
        <taxon>Ambisporaceae</taxon>
        <taxon>Ambispora</taxon>
    </lineage>
</organism>
<dbReference type="GO" id="GO:0004185">
    <property type="term" value="F:serine-type carboxypeptidase activity"/>
    <property type="evidence" value="ECO:0007669"/>
    <property type="project" value="InterPro"/>
</dbReference>
<dbReference type="PROSITE" id="PS00560">
    <property type="entry name" value="CARBOXYPEPT_SER_HIS"/>
    <property type="match status" value="1"/>
</dbReference>
<evidence type="ECO:0000256" key="2">
    <source>
        <dbReference type="ARBA" id="ARBA00022645"/>
    </source>
</evidence>
<dbReference type="GO" id="GO:0006508">
    <property type="term" value="P:proteolysis"/>
    <property type="evidence" value="ECO:0007669"/>
    <property type="project" value="InterPro"/>
</dbReference>
<dbReference type="OrthoDB" id="443318at2759"/>
<dbReference type="InterPro" id="IPR029058">
    <property type="entry name" value="AB_hydrolase_fold"/>
</dbReference>
<dbReference type="Pfam" id="PF00450">
    <property type="entry name" value="Peptidase_S10"/>
    <property type="match status" value="1"/>
</dbReference>
<dbReference type="InterPro" id="IPR033124">
    <property type="entry name" value="Ser_caboxypep_his_AS"/>
</dbReference>